<dbReference type="EMBL" id="PDJC01000001">
    <property type="protein sequence ID" value="PFG15492.1"/>
    <property type="molecule type" value="Genomic_DNA"/>
</dbReference>
<evidence type="ECO:0000313" key="2">
    <source>
        <dbReference type="EMBL" id="PFG18450.1"/>
    </source>
</evidence>
<keyword evidence="3" id="KW-1185">Reference proteome</keyword>
<sequence length="146" mass="16201">MSEPPQLVSIGYEGRDLSQLVRALQSCDVQVLIDVRLTPISRKRGLSKSALRDALGAAGIGYVHHRELGNPKDNREAFRHGSTQSRMLYRQLLESDEAMGAIHHVTELLDEGTVALLCFERDHSQCHRGIVADVIAEEMPVELTCV</sequence>
<protein>
    <submittedName>
        <fullName evidence="2">Uncharacterized protein DUF488</fullName>
    </submittedName>
</protein>
<dbReference type="PANTHER" id="PTHR39337:SF1">
    <property type="entry name" value="BLR5642 PROTEIN"/>
    <property type="match status" value="1"/>
</dbReference>
<comment type="caution">
    <text evidence="2">The sequence shown here is derived from an EMBL/GenBank/DDBJ whole genome shotgun (WGS) entry which is preliminary data.</text>
</comment>
<dbReference type="EMBL" id="PDJC01000001">
    <property type="protein sequence ID" value="PFG18450.1"/>
    <property type="molecule type" value="Genomic_DNA"/>
</dbReference>
<gene>
    <name evidence="1" type="ORF">ATK74_0010</name>
    <name evidence="2" type="ORF">ATK74_3040</name>
</gene>
<dbReference type="Pfam" id="PF04343">
    <property type="entry name" value="DUF488"/>
    <property type="match status" value="1"/>
</dbReference>
<proteinExistence type="predicted"/>
<dbReference type="RefSeq" id="WP_098459119.1">
    <property type="nucleotide sequence ID" value="NZ_PDJC01000001.1"/>
</dbReference>
<organism evidence="2 3">
    <name type="scientific">Propionicimonas paludicola</name>
    <dbReference type="NCBI Taxonomy" id="185243"/>
    <lineage>
        <taxon>Bacteria</taxon>
        <taxon>Bacillati</taxon>
        <taxon>Actinomycetota</taxon>
        <taxon>Actinomycetes</taxon>
        <taxon>Propionibacteriales</taxon>
        <taxon>Nocardioidaceae</taxon>
        <taxon>Propionicimonas</taxon>
    </lineage>
</organism>
<name>A0A2A9CXW8_9ACTN</name>
<evidence type="ECO:0000313" key="1">
    <source>
        <dbReference type="EMBL" id="PFG15492.1"/>
    </source>
</evidence>
<evidence type="ECO:0000313" key="3">
    <source>
        <dbReference type="Proteomes" id="UP000226079"/>
    </source>
</evidence>
<dbReference type="AlphaFoldDB" id="A0A2A9CXW8"/>
<reference evidence="2 3" key="1">
    <citation type="submission" date="2017-10" db="EMBL/GenBank/DDBJ databases">
        <title>Sequencing the genomes of 1000 actinobacteria strains.</title>
        <authorList>
            <person name="Klenk H.-P."/>
        </authorList>
    </citation>
    <scope>NUCLEOTIDE SEQUENCE [LARGE SCALE GENOMIC DNA]</scope>
    <source>
        <strain evidence="2 3">DSM 15597</strain>
    </source>
</reference>
<dbReference type="Proteomes" id="UP000226079">
    <property type="component" value="Unassembled WGS sequence"/>
</dbReference>
<dbReference type="OrthoDB" id="9789109at2"/>
<accession>A0A2A9CXW8</accession>
<dbReference type="InterPro" id="IPR014519">
    <property type="entry name" value="UCP024492"/>
</dbReference>
<dbReference type="InterPro" id="IPR007438">
    <property type="entry name" value="DUF488"/>
</dbReference>
<dbReference type="PIRSF" id="PIRSF024492">
    <property type="entry name" value="UCP024492"/>
    <property type="match status" value="1"/>
</dbReference>
<dbReference type="PANTHER" id="PTHR39337">
    <property type="entry name" value="BLR5642 PROTEIN"/>
    <property type="match status" value="1"/>
</dbReference>